<evidence type="ECO:0000256" key="1">
    <source>
        <dbReference type="SAM" id="MobiDB-lite"/>
    </source>
</evidence>
<comment type="caution">
    <text evidence="3">The sequence shown here is derived from an EMBL/GenBank/DDBJ whole genome shotgun (WGS) entry which is preliminary data.</text>
</comment>
<feature type="compositionally biased region" description="Low complexity" evidence="1">
    <location>
        <begin position="81"/>
        <end position="114"/>
    </location>
</feature>
<dbReference type="OrthoDB" id="10386557at2759"/>
<organism evidence="3 4">
    <name type="scientific">Cercospora kikuchii</name>
    <dbReference type="NCBI Taxonomy" id="84275"/>
    <lineage>
        <taxon>Eukaryota</taxon>
        <taxon>Fungi</taxon>
        <taxon>Dikarya</taxon>
        <taxon>Ascomycota</taxon>
        <taxon>Pezizomycotina</taxon>
        <taxon>Dothideomycetes</taxon>
        <taxon>Dothideomycetidae</taxon>
        <taxon>Mycosphaerellales</taxon>
        <taxon>Mycosphaerellaceae</taxon>
        <taxon>Cercospora</taxon>
    </lineage>
</organism>
<dbReference type="RefSeq" id="XP_044656824.1">
    <property type="nucleotide sequence ID" value="XM_044800889.1"/>
</dbReference>
<feature type="region of interest" description="Disordered" evidence="1">
    <location>
        <begin position="81"/>
        <end position="127"/>
    </location>
</feature>
<dbReference type="GeneID" id="68291187"/>
<gene>
    <name evidence="3" type="ORF">CKM354_000561200</name>
</gene>
<reference evidence="3 4" key="1">
    <citation type="submission" date="2021-01" db="EMBL/GenBank/DDBJ databases">
        <title>Cercospora kikuchii MAFF 305040 whole genome shotgun sequence.</title>
        <authorList>
            <person name="Kashiwa T."/>
            <person name="Suzuki T."/>
        </authorList>
    </citation>
    <scope>NUCLEOTIDE SEQUENCE [LARGE SCALE GENOMIC DNA]</scope>
    <source>
        <strain evidence="3 4">MAFF 305040</strain>
    </source>
</reference>
<accession>A0A9P3CJ54</accession>
<feature type="chain" id="PRO_5040497419" evidence="2">
    <location>
        <begin position="21"/>
        <end position="258"/>
    </location>
</feature>
<evidence type="ECO:0000256" key="2">
    <source>
        <dbReference type="SAM" id="SignalP"/>
    </source>
</evidence>
<dbReference type="AlphaFoldDB" id="A0A9P3CJ54"/>
<dbReference type="Proteomes" id="UP000825890">
    <property type="component" value="Unassembled WGS sequence"/>
</dbReference>
<keyword evidence="2" id="KW-0732">Signal</keyword>
<protein>
    <submittedName>
        <fullName evidence="3">Uncharacterized protein</fullName>
    </submittedName>
</protein>
<proteinExistence type="predicted"/>
<evidence type="ECO:0000313" key="3">
    <source>
        <dbReference type="EMBL" id="GIZ42337.1"/>
    </source>
</evidence>
<name>A0A9P3CJ54_9PEZI</name>
<evidence type="ECO:0000313" key="4">
    <source>
        <dbReference type="Proteomes" id="UP000825890"/>
    </source>
</evidence>
<keyword evidence="4" id="KW-1185">Reference proteome</keyword>
<dbReference type="EMBL" id="BOLY01000003">
    <property type="protein sequence ID" value="GIZ42337.1"/>
    <property type="molecule type" value="Genomic_DNA"/>
</dbReference>
<feature type="signal peptide" evidence="2">
    <location>
        <begin position="1"/>
        <end position="20"/>
    </location>
</feature>
<sequence length="258" mass="26824">MALSSMSFLVAALLVALVSSTTTTTTSSAPAPFSTSSSLTTISMVGSTITTTTRSAPAPFSTSSSLATISMVATLTSSSNSYNAPDSSATSKSPFSSVLQSSSSPSALGPSANPSSPPDALNGTGQGCGYTSPSIGASAETLQSAAIDFCGKNFPGDHDYAFKAHRDGGYDVRVLLTDGTTRSAMFRMRLFWEHVTSVNWISLNQAGCYGFFMAAIKPCPDETGSLVFYGHLNTTIDEVPALFAVTVEPYDFDLRSTN</sequence>